<feature type="transmembrane region" description="Helical" evidence="10">
    <location>
        <begin position="149"/>
        <end position="168"/>
    </location>
</feature>
<accession>A0ABY9TMR3</accession>
<sequence length="352" mass="38642">MAFWIASSPHNHIKAETPALMRLVILAALPGVFAQWYFFGWGSIIQIILAITFAVLAEVLFLAVRDKNITAQITDFSAVLTGLLIGISIPSLAPWWITAIGSIFAICVVKQLYGGLGFNLFNPAMAAYVMLLVSFPVQMTSWQPANELMVYDLNFFNHLWLILTGYTWEGFSVEQIRMNIDGITMATPLDTLKTDLTLGLTSAESLTNPVFGQHFSVGWEWVNVGFLLGGLLLIAKKAIDWVIPVSFLGAMFIFSFIGFSISPDSSASTMFHWLAGGTMLGAFFILTDPVSAATTRKGRVIYAALVAFLVYIIRKFGGYPDAIAFAVLLANMAVPLIDQYARPRTYGHKAAK</sequence>
<dbReference type="RefSeq" id="WP_348389274.1">
    <property type="nucleotide sequence ID" value="NZ_CP134146.1"/>
</dbReference>
<reference evidence="12" key="1">
    <citation type="submission" date="2023-09" db="EMBL/GenBank/DDBJ databases">
        <authorList>
            <person name="Li S."/>
            <person name="Li X."/>
            <person name="Zhang C."/>
            <person name="Zhao Z."/>
        </authorList>
    </citation>
    <scope>NUCLEOTIDE SEQUENCE [LARGE SCALE GENOMIC DNA]</scope>
    <source>
        <strain evidence="12">SQ345</strain>
    </source>
</reference>
<evidence type="ECO:0000256" key="7">
    <source>
        <dbReference type="ARBA" id="ARBA00022982"/>
    </source>
</evidence>
<keyword evidence="9 10" id="KW-0472">Membrane</keyword>
<keyword evidence="3 10" id="KW-0285">Flavoprotein</keyword>
<dbReference type="HAMAP" id="MF_00462">
    <property type="entry name" value="RsxD_RnfD"/>
    <property type="match status" value="1"/>
</dbReference>
<feature type="transmembrane region" description="Helical" evidence="10">
    <location>
        <begin position="299"/>
        <end position="316"/>
    </location>
</feature>
<evidence type="ECO:0000256" key="4">
    <source>
        <dbReference type="ARBA" id="ARBA00022643"/>
    </source>
</evidence>
<protein>
    <recommendedName>
        <fullName evidence="10">Ion-translocating oxidoreductase complex subunit D</fullName>
        <ecNumber evidence="10">7.-.-.-</ecNumber>
    </recommendedName>
    <alternativeName>
        <fullName evidence="10">Rnf electron transport complex subunit D</fullName>
    </alternativeName>
</protein>
<evidence type="ECO:0000256" key="1">
    <source>
        <dbReference type="ARBA" id="ARBA00022448"/>
    </source>
</evidence>
<feature type="modified residue" description="FMN phosphoryl threonine" evidence="10">
    <location>
        <position position="187"/>
    </location>
</feature>
<dbReference type="Proteomes" id="UP001248581">
    <property type="component" value="Chromosome"/>
</dbReference>
<dbReference type="EC" id="7.-.-.-" evidence="10"/>
<feature type="transmembrane region" description="Helical" evidence="10">
    <location>
        <begin position="267"/>
        <end position="287"/>
    </location>
</feature>
<keyword evidence="1 10" id="KW-0813">Transport</keyword>
<dbReference type="NCBIfam" id="TIGR01946">
    <property type="entry name" value="rnfD"/>
    <property type="match status" value="1"/>
</dbReference>
<feature type="transmembrane region" description="Helical" evidence="10">
    <location>
        <begin position="117"/>
        <end position="137"/>
    </location>
</feature>
<evidence type="ECO:0000313" key="11">
    <source>
        <dbReference type="EMBL" id="WNC70133.1"/>
    </source>
</evidence>
<comment type="subcellular location">
    <subcellularLocation>
        <location evidence="10">Cell inner membrane</location>
        <topology evidence="10">Multi-pass membrane protein</topology>
    </subcellularLocation>
</comment>
<evidence type="ECO:0000256" key="3">
    <source>
        <dbReference type="ARBA" id="ARBA00022630"/>
    </source>
</evidence>
<feature type="transmembrane region" description="Helical" evidence="10">
    <location>
        <begin position="76"/>
        <end position="97"/>
    </location>
</feature>
<comment type="cofactor">
    <cofactor evidence="10">
        <name>FMN</name>
        <dbReference type="ChEBI" id="CHEBI:58210"/>
    </cofactor>
</comment>
<proteinExistence type="inferred from homology"/>
<evidence type="ECO:0000256" key="5">
    <source>
        <dbReference type="ARBA" id="ARBA00022692"/>
    </source>
</evidence>
<dbReference type="InterPro" id="IPR011303">
    <property type="entry name" value="RnfD_bac"/>
</dbReference>
<keyword evidence="4 10" id="KW-0288">FMN</keyword>
<keyword evidence="5 10" id="KW-0812">Transmembrane</keyword>
<feature type="transmembrane region" description="Helical" evidence="10">
    <location>
        <begin position="20"/>
        <end position="38"/>
    </location>
</feature>
<keyword evidence="10" id="KW-1003">Cell membrane</keyword>
<feature type="transmembrane region" description="Helical" evidence="10">
    <location>
        <begin position="241"/>
        <end position="261"/>
    </location>
</feature>
<organism evidence="11 12">
    <name type="scientific">Thalassotalea nanhaiensis</name>
    <dbReference type="NCBI Taxonomy" id="3065648"/>
    <lineage>
        <taxon>Bacteria</taxon>
        <taxon>Pseudomonadati</taxon>
        <taxon>Pseudomonadota</taxon>
        <taxon>Gammaproteobacteria</taxon>
        <taxon>Alteromonadales</taxon>
        <taxon>Colwelliaceae</taxon>
        <taxon>Thalassotalea</taxon>
    </lineage>
</organism>
<keyword evidence="2 10" id="KW-0597">Phosphoprotein</keyword>
<keyword evidence="12" id="KW-1185">Reference proteome</keyword>
<feature type="transmembrane region" description="Helical" evidence="10">
    <location>
        <begin position="322"/>
        <end position="341"/>
    </location>
</feature>
<keyword evidence="7 10" id="KW-0249">Electron transport</keyword>
<comment type="similarity">
    <text evidence="10">Belongs to the NqrB/RnfD family.</text>
</comment>
<dbReference type="Pfam" id="PF03116">
    <property type="entry name" value="NQR2_RnfD_RnfE"/>
    <property type="match status" value="1"/>
</dbReference>
<feature type="transmembrane region" description="Helical" evidence="10">
    <location>
        <begin position="215"/>
        <end position="234"/>
    </location>
</feature>
<feature type="transmembrane region" description="Helical" evidence="10">
    <location>
        <begin position="44"/>
        <end position="64"/>
    </location>
</feature>
<evidence type="ECO:0000256" key="6">
    <source>
        <dbReference type="ARBA" id="ARBA00022967"/>
    </source>
</evidence>
<evidence type="ECO:0000313" key="12">
    <source>
        <dbReference type="Proteomes" id="UP001248581"/>
    </source>
</evidence>
<dbReference type="PANTHER" id="PTHR30578">
    <property type="entry name" value="ELECTRON TRANSPORT COMPLEX PROTEIN RNFD"/>
    <property type="match status" value="1"/>
</dbReference>
<comment type="subunit">
    <text evidence="10">The complex is composed of six subunits: RnfA, RnfB, RnfC, RnfD, RnfE and RnfG.</text>
</comment>
<keyword evidence="8 10" id="KW-1133">Transmembrane helix</keyword>
<keyword evidence="6 10" id="KW-1278">Translocase</keyword>
<evidence type="ECO:0000256" key="10">
    <source>
        <dbReference type="HAMAP-Rule" id="MF_00462"/>
    </source>
</evidence>
<keyword evidence="10" id="KW-0997">Cell inner membrane</keyword>
<dbReference type="InterPro" id="IPR004338">
    <property type="entry name" value="NqrB/RnfD"/>
</dbReference>
<dbReference type="EMBL" id="CP134146">
    <property type="protein sequence ID" value="WNC70133.1"/>
    <property type="molecule type" value="Genomic_DNA"/>
</dbReference>
<gene>
    <name evidence="11" type="primary">rsxD</name>
    <name evidence="10" type="synonym">rnfD</name>
    <name evidence="11" type="ORF">RI845_08325</name>
</gene>
<comment type="function">
    <text evidence="10">Part of a membrane-bound complex that couples electron transfer with translocation of ions across the membrane.</text>
</comment>
<evidence type="ECO:0000256" key="8">
    <source>
        <dbReference type="ARBA" id="ARBA00022989"/>
    </source>
</evidence>
<name>A0ABY9TMR3_9GAMM</name>
<evidence type="ECO:0000256" key="2">
    <source>
        <dbReference type="ARBA" id="ARBA00022553"/>
    </source>
</evidence>
<dbReference type="PANTHER" id="PTHR30578:SF0">
    <property type="entry name" value="ION-TRANSLOCATING OXIDOREDUCTASE COMPLEX SUBUNIT D"/>
    <property type="match status" value="1"/>
</dbReference>
<dbReference type="NCBIfam" id="NF002011">
    <property type="entry name" value="PRK00816.1"/>
    <property type="match status" value="1"/>
</dbReference>
<evidence type="ECO:0000256" key="9">
    <source>
        <dbReference type="ARBA" id="ARBA00023136"/>
    </source>
</evidence>